<evidence type="ECO:0000256" key="2">
    <source>
        <dbReference type="SAM" id="SignalP"/>
    </source>
</evidence>
<feature type="chain" id="PRO_5046530919" evidence="2">
    <location>
        <begin position="22"/>
        <end position="260"/>
    </location>
</feature>
<keyword evidence="4" id="KW-1185">Reference proteome</keyword>
<sequence>MRRTLIRGGVAVLLALTGAVAAPGAPVHAASRCNQPEPPPSCNGGGDPDPSPVDSPPLGAFDAMTFVGNGVNVAGWAADADTSGPLLVDIWIDDAFAKTLTANTYRPDVAAVYPSFGAYRGYDAFVPSRNGAHTVCAWAINVTPPGATPLSHRQLGCKTYDVPVATNIQSFYDSTAGRWMIGFDDNVLGETSFEVRWDYYILQTIPGSSIKIASPQTLTYTLPAHDGTGRVSLPGTRPINATKLTITAPGFGSASTTALY</sequence>
<name>A0ABN3GRA2_9ACTN</name>
<dbReference type="EMBL" id="BAAARV010000046">
    <property type="protein sequence ID" value="GAA2359062.1"/>
    <property type="molecule type" value="Genomic_DNA"/>
</dbReference>
<evidence type="ECO:0000256" key="1">
    <source>
        <dbReference type="SAM" id="MobiDB-lite"/>
    </source>
</evidence>
<comment type="caution">
    <text evidence="3">The sequence shown here is derived from an EMBL/GenBank/DDBJ whole genome shotgun (WGS) entry which is preliminary data.</text>
</comment>
<dbReference type="Proteomes" id="UP001501444">
    <property type="component" value="Unassembled WGS sequence"/>
</dbReference>
<organism evidence="3 4">
    <name type="scientific">Dactylosporangium salmoneum</name>
    <dbReference type="NCBI Taxonomy" id="53361"/>
    <lineage>
        <taxon>Bacteria</taxon>
        <taxon>Bacillati</taxon>
        <taxon>Actinomycetota</taxon>
        <taxon>Actinomycetes</taxon>
        <taxon>Micromonosporales</taxon>
        <taxon>Micromonosporaceae</taxon>
        <taxon>Dactylosporangium</taxon>
    </lineage>
</organism>
<accession>A0ABN3GRA2</accession>
<feature type="region of interest" description="Disordered" evidence="1">
    <location>
        <begin position="29"/>
        <end position="58"/>
    </location>
</feature>
<protein>
    <submittedName>
        <fullName evidence="3">Uncharacterized protein</fullName>
    </submittedName>
</protein>
<evidence type="ECO:0000313" key="4">
    <source>
        <dbReference type="Proteomes" id="UP001501444"/>
    </source>
</evidence>
<keyword evidence="2" id="KW-0732">Signal</keyword>
<proteinExistence type="predicted"/>
<evidence type="ECO:0000313" key="3">
    <source>
        <dbReference type="EMBL" id="GAA2359062.1"/>
    </source>
</evidence>
<reference evidence="3 4" key="1">
    <citation type="journal article" date="2019" name="Int. J. Syst. Evol. Microbiol.">
        <title>The Global Catalogue of Microorganisms (GCM) 10K type strain sequencing project: providing services to taxonomists for standard genome sequencing and annotation.</title>
        <authorList>
            <consortium name="The Broad Institute Genomics Platform"/>
            <consortium name="The Broad Institute Genome Sequencing Center for Infectious Disease"/>
            <person name="Wu L."/>
            <person name="Ma J."/>
        </authorList>
    </citation>
    <scope>NUCLEOTIDE SEQUENCE [LARGE SCALE GENOMIC DNA]</scope>
    <source>
        <strain evidence="3 4">JCM 3272</strain>
    </source>
</reference>
<dbReference type="RefSeq" id="WP_344615237.1">
    <property type="nucleotide sequence ID" value="NZ_BAAARV010000046.1"/>
</dbReference>
<gene>
    <name evidence="3" type="ORF">GCM10010170_053240</name>
</gene>
<feature type="signal peptide" evidence="2">
    <location>
        <begin position="1"/>
        <end position="21"/>
    </location>
</feature>